<dbReference type="SMART" id="SM00344">
    <property type="entry name" value="HTH_ASNC"/>
    <property type="match status" value="1"/>
</dbReference>
<dbReference type="InterPro" id="IPR000485">
    <property type="entry name" value="AsnC-type_HTH_dom"/>
</dbReference>
<dbReference type="EMBL" id="CP058579">
    <property type="protein sequence ID" value="QLG61660.1"/>
    <property type="molecule type" value="Genomic_DNA"/>
</dbReference>
<evidence type="ECO:0000256" key="3">
    <source>
        <dbReference type="ARBA" id="ARBA00023163"/>
    </source>
</evidence>
<feature type="domain" description="HTH asnC-type" evidence="4">
    <location>
        <begin position="6"/>
        <end position="68"/>
    </location>
</feature>
<gene>
    <name evidence="5" type="ORF">HUG12_07940</name>
</gene>
<dbReference type="InterPro" id="IPR036390">
    <property type="entry name" value="WH_DNA-bd_sf"/>
</dbReference>
<keyword evidence="1" id="KW-0805">Transcription regulation</keyword>
<reference evidence="5 6" key="1">
    <citation type="submission" date="2020-06" db="EMBL/GenBank/DDBJ databases">
        <title>NJ-3-1, isolated from saline soil.</title>
        <authorList>
            <person name="Cui H.L."/>
            <person name="Shi X."/>
        </authorList>
    </citation>
    <scope>NUCLEOTIDE SEQUENCE [LARGE SCALE GENOMIC DNA]</scope>
    <source>
        <strain evidence="5 6">NJ-3-1</strain>
    </source>
</reference>
<dbReference type="GO" id="GO:0043565">
    <property type="term" value="F:sequence-specific DNA binding"/>
    <property type="evidence" value="ECO:0007669"/>
    <property type="project" value="InterPro"/>
</dbReference>
<dbReference type="Proteomes" id="UP000509626">
    <property type="component" value="Chromosome"/>
</dbReference>
<protein>
    <submittedName>
        <fullName evidence="5">Winged helix-turn-helix transcriptional regulator</fullName>
    </submittedName>
</protein>
<dbReference type="SUPFAM" id="SSF46785">
    <property type="entry name" value="Winged helix' DNA-binding domain"/>
    <property type="match status" value="1"/>
</dbReference>
<dbReference type="Gene3D" id="3.30.70.920">
    <property type="match status" value="1"/>
</dbReference>
<organism evidence="5 6">
    <name type="scientific">Halorarum salinum</name>
    <dbReference type="NCBI Taxonomy" id="2743089"/>
    <lineage>
        <taxon>Archaea</taxon>
        <taxon>Methanobacteriati</taxon>
        <taxon>Methanobacteriota</taxon>
        <taxon>Stenosarchaea group</taxon>
        <taxon>Halobacteria</taxon>
        <taxon>Halobacteriales</taxon>
        <taxon>Haloferacaceae</taxon>
        <taxon>Halorarum</taxon>
    </lineage>
</organism>
<dbReference type="AlphaFoldDB" id="A0A7D5QBA3"/>
<dbReference type="InterPro" id="IPR019888">
    <property type="entry name" value="Tscrpt_reg_AsnC-like"/>
</dbReference>
<keyword evidence="2" id="KW-0238">DNA-binding</keyword>
<dbReference type="RefSeq" id="WP_179268245.1">
    <property type="nucleotide sequence ID" value="NZ_CP058579.1"/>
</dbReference>
<dbReference type="InterPro" id="IPR011991">
    <property type="entry name" value="ArsR-like_HTH"/>
</dbReference>
<dbReference type="GO" id="GO:0043200">
    <property type="term" value="P:response to amino acid"/>
    <property type="evidence" value="ECO:0007669"/>
    <property type="project" value="TreeGrafter"/>
</dbReference>
<dbReference type="CDD" id="cd00090">
    <property type="entry name" value="HTH_ARSR"/>
    <property type="match status" value="1"/>
</dbReference>
<dbReference type="PROSITE" id="PS50956">
    <property type="entry name" value="HTH_ASNC_2"/>
    <property type="match status" value="1"/>
</dbReference>
<sequence length="158" mass="17790">MTDPDLDDIDRAILYEVQKDARNNTNAAISERVGVSASTVGKRIARLEDHDVIEGYRPELDHERVGFPLHVLFICTVSITDREALITETLDLEGVLDVRELMTGRENVHIRVIGSSNDDITRIAQQLDGMGYTVTDEILMRDEYTKASDYFDVPPPDV</sequence>
<dbReference type="GeneID" id="56037381"/>
<dbReference type="PRINTS" id="PR00033">
    <property type="entry name" value="HTHASNC"/>
</dbReference>
<proteinExistence type="predicted"/>
<evidence type="ECO:0000256" key="1">
    <source>
        <dbReference type="ARBA" id="ARBA00023015"/>
    </source>
</evidence>
<dbReference type="KEGG" id="halu:HUG12_07940"/>
<keyword evidence="6" id="KW-1185">Reference proteome</keyword>
<evidence type="ECO:0000313" key="5">
    <source>
        <dbReference type="EMBL" id="QLG61660.1"/>
    </source>
</evidence>
<dbReference type="PANTHER" id="PTHR30154:SF34">
    <property type="entry name" value="TRANSCRIPTIONAL REGULATOR AZLB"/>
    <property type="match status" value="1"/>
</dbReference>
<accession>A0A7D5QBA3</accession>
<evidence type="ECO:0000256" key="2">
    <source>
        <dbReference type="ARBA" id="ARBA00023125"/>
    </source>
</evidence>
<dbReference type="InterPro" id="IPR036388">
    <property type="entry name" value="WH-like_DNA-bd_sf"/>
</dbReference>
<name>A0A7D5QBA3_9EURY</name>
<evidence type="ECO:0000259" key="4">
    <source>
        <dbReference type="PROSITE" id="PS50956"/>
    </source>
</evidence>
<keyword evidence="3" id="KW-0804">Transcription</keyword>
<dbReference type="GO" id="GO:0005829">
    <property type="term" value="C:cytosol"/>
    <property type="evidence" value="ECO:0007669"/>
    <property type="project" value="TreeGrafter"/>
</dbReference>
<dbReference type="Gene3D" id="1.10.10.10">
    <property type="entry name" value="Winged helix-like DNA-binding domain superfamily/Winged helix DNA-binding domain"/>
    <property type="match status" value="1"/>
</dbReference>
<dbReference type="PANTHER" id="PTHR30154">
    <property type="entry name" value="LEUCINE-RESPONSIVE REGULATORY PROTEIN"/>
    <property type="match status" value="1"/>
</dbReference>
<evidence type="ECO:0000313" key="6">
    <source>
        <dbReference type="Proteomes" id="UP000509626"/>
    </source>
</evidence>
<dbReference type="OrthoDB" id="57033at2157"/>
<dbReference type="Pfam" id="PF13412">
    <property type="entry name" value="HTH_24"/>
    <property type="match status" value="1"/>
</dbReference>